<feature type="region of interest" description="Disordered" evidence="1">
    <location>
        <begin position="1"/>
        <end position="201"/>
    </location>
</feature>
<feature type="compositionally biased region" description="Low complexity" evidence="1">
    <location>
        <begin position="1"/>
        <end position="12"/>
    </location>
</feature>
<feature type="compositionally biased region" description="Polar residues" evidence="1">
    <location>
        <begin position="58"/>
        <end position="68"/>
    </location>
</feature>
<dbReference type="Proteomes" id="UP001189429">
    <property type="component" value="Unassembled WGS sequence"/>
</dbReference>
<evidence type="ECO:0000256" key="1">
    <source>
        <dbReference type="SAM" id="MobiDB-lite"/>
    </source>
</evidence>
<proteinExistence type="predicted"/>
<feature type="compositionally biased region" description="Basic and acidic residues" evidence="1">
    <location>
        <begin position="19"/>
        <end position="28"/>
    </location>
</feature>
<organism evidence="2 3">
    <name type="scientific">Prorocentrum cordatum</name>
    <dbReference type="NCBI Taxonomy" id="2364126"/>
    <lineage>
        <taxon>Eukaryota</taxon>
        <taxon>Sar</taxon>
        <taxon>Alveolata</taxon>
        <taxon>Dinophyceae</taxon>
        <taxon>Prorocentrales</taxon>
        <taxon>Prorocentraceae</taxon>
        <taxon>Prorocentrum</taxon>
    </lineage>
</organism>
<feature type="compositionally biased region" description="Low complexity" evidence="1">
    <location>
        <begin position="553"/>
        <end position="563"/>
    </location>
</feature>
<feature type="region of interest" description="Disordered" evidence="1">
    <location>
        <begin position="290"/>
        <end position="626"/>
    </location>
</feature>
<dbReference type="EMBL" id="CAUYUJ010002008">
    <property type="protein sequence ID" value="CAK0798756.1"/>
    <property type="molecule type" value="Genomic_DNA"/>
</dbReference>
<gene>
    <name evidence="2" type="ORF">PCOR1329_LOCUS7419</name>
</gene>
<accession>A0ABN9Q6Q4</accession>
<feature type="region of interest" description="Disordered" evidence="1">
    <location>
        <begin position="219"/>
        <end position="268"/>
    </location>
</feature>
<protein>
    <submittedName>
        <fullName evidence="2">Uncharacterized protein</fullName>
    </submittedName>
</protein>
<evidence type="ECO:0000313" key="2">
    <source>
        <dbReference type="EMBL" id="CAK0798756.1"/>
    </source>
</evidence>
<feature type="compositionally biased region" description="Low complexity" evidence="1">
    <location>
        <begin position="455"/>
        <end position="471"/>
    </location>
</feature>
<feature type="compositionally biased region" description="Basic and acidic residues" evidence="1">
    <location>
        <begin position="590"/>
        <end position="600"/>
    </location>
</feature>
<feature type="compositionally biased region" description="Low complexity" evidence="1">
    <location>
        <begin position="478"/>
        <end position="491"/>
    </location>
</feature>
<evidence type="ECO:0000313" key="3">
    <source>
        <dbReference type="Proteomes" id="UP001189429"/>
    </source>
</evidence>
<comment type="caution">
    <text evidence="2">The sequence shown here is derived from an EMBL/GenBank/DDBJ whole genome shotgun (WGS) entry which is preliminary data.</text>
</comment>
<reference evidence="2" key="1">
    <citation type="submission" date="2023-10" db="EMBL/GenBank/DDBJ databases">
        <authorList>
            <person name="Chen Y."/>
            <person name="Shah S."/>
            <person name="Dougan E. K."/>
            <person name="Thang M."/>
            <person name="Chan C."/>
        </authorList>
    </citation>
    <scope>NUCLEOTIDE SEQUENCE [LARGE SCALE GENOMIC DNA]</scope>
</reference>
<name>A0ABN9Q6Q4_9DINO</name>
<sequence>MAATAQPSAAQAWKGSQPPHEDGFRQELLDQLGEAPPTLAPGEPSSPDAATLRRVKRTQASQQGQAMATATPPFAKTAREGTQPPHEHGFLQELLDEIGEGMSPTLAPEEPSSPDAAQLRRVKRAQGSSQGQAMPAAATQGDGFRQEVLDQFDEGLSPTLAPEEPSSPDAATMRRVKRAQASQQGHATQAAAPPSAQEAWKATQLPQENGFRQEMLDQFDEGLSPTLAPEEPSSPDAATMRRVKRAQASQQGHAMQAAAPPSAQEAWKATQLPQENGFRQEMLDQFDVGLSPTLAPEEPSSPDAATMRRVKRAQASQQGHAMQAAAPPSAQEAWKATQLPQENGLRQEMLDQFDEGLSPTLAPEEPSSPDAATMRRVKRAQASQQGHATPAATVPRVDVALEGPPEDIGMRQEDLDQIGVTESLPAARVPEEPFSPDAAQMLRAKRAHDSHQGHATRPAAQPRAAQGAPQQSLSPFSRARAGAPRAGTPPGEDLSPFSRARAGGPAAPLGLTVAAPLVPWPASGSRAEDLSPFSRARARARGGAPPCGGWPGAAGAPRAAGQPRQPPGGGGMSQRELDGLDTCGPQTGKPQDDRGPRDEPSSPDAAQMRRVKRAAQAQSGGVGRAW</sequence>
<feature type="compositionally biased region" description="Low complexity" evidence="1">
    <location>
        <begin position="499"/>
        <end position="517"/>
    </location>
</feature>
<keyword evidence="3" id="KW-1185">Reference proteome</keyword>